<feature type="region of interest" description="Disordered" evidence="1">
    <location>
        <begin position="1"/>
        <end position="26"/>
    </location>
</feature>
<dbReference type="AlphaFoldDB" id="A0A221VYK8"/>
<name>A0A221VYK8_9PSEU</name>
<dbReference type="KEGG" id="ahg:AHOG_03365"/>
<evidence type="ECO:0000313" key="3">
    <source>
        <dbReference type="Proteomes" id="UP000204221"/>
    </source>
</evidence>
<organism evidence="2 3">
    <name type="scientific">Actinoalloteichus hoggarensis</name>
    <dbReference type="NCBI Taxonomy" id="1470176"/>
    <lineage>
        <taxon>Bacteria</taxon>
        <taxon>Bacillati</taxon>
        <taxon>Actinomycetota</taxon>
        <taxon>Actinomycetes</taxon>
        <taxon>Pseudonocardiales</taxon>
        <taxon>Pseudonocardiaceae</taxon>
        <taxon>Actinoalloteichus</taxon>
    </lineage>
</organism>
<reference evidence="2 3" key="1">
    <citation type="submission" date="2017-07" db="EMBL/GenBank/DDBJ databases">
        <title>Complete genome sequence of Actinoalloteichus hoggarensis DSM 45943, type strain of Actinoalloteichus hoggarensis.</title>
        <authorList>
            <person name="Ruckert C."/>
            <person name="Nouioui I."/>
            <person name="Willmese J."/>
            <person name="van Wezel G."/>
            <person name="Klenk H.-P."/>
            <person name="Kalinowski J."/>
            <person name="Zotchev S.B."/>
        </authorList>
    </citation>
    <scope>NUCLEOTIDE SEQUENCE [LARGE SCALE GENOMIC DNA]</scope>
    <source>
        <strain evidence="2 3">DSM 45943</strain>
    </source>
</reference>
<dbReference type="Proteomes" id="UP000204221">
    <property type="component" value="Chromosome"/>
</dbReference>
<sequence length="209" mass="21275">MSAPRGDDRPGAADAARRNPSCGDGGRAGIAGATFGTGLASEPMLVDQISAPAVGLILQRHKVFVDQGEALLVDGERAVALCGAWVTVGASPAEVEPGVPATHVEDCPDCRAIHLGEADLPMPGDPIRWFVRRVGTPVVHVVTDDGITATRLVAQCGRSFRLGEPLERLAAGDGVPCTACLLAAPSDGGLLGRVPGDPPRLGCPPGAGR</sequence>
<protein>
    <submittedName>
        <fullName evidence="2">Uncharacterized protein</fullName>
    </submittedName>
</protein>
<dbReference type="OrthoDB" id="3702992at2"/>
<evidence type="ECO:0000256" key="1">
    <source>
        <dbReference type="SAM" id="MobiDB-lite"/>
    </source>
</evidence>
<keyword evidence="3" id="KW-1185">Reference proteome</keyword>
<dbReference type="EMBL" id="CP022521">
    <property type="protein sequence ID" value="ASO18331.1"/>
    <property type="molecule type" value="Genomic_DNA"/>
</dbReference>
<accession>A0A221VYK8</accession>
<gene>
    <name evidence="2" type="ORF">AHOG_03365</name>
</gene>
<evidence type="ECO:0000313" key="2">
    <source>
        <dbReference type="EMBL" id="ASO18331.1"/>
    </source>
</evidence>
<dbReference type="RefSeq" id="WP_093940050.1">
    <property type="nucleotide sequence ID" value="NZ_CP022521.1"/>
</dbReference>
<proteinExistence type="predicted"/>
<feature type="compositionally biased region" description="Basic and acidic residues" evidence="1">
    <location>
        <begin position="1"/>
        <end position="17"/>
    </location>
</feature>